<dbReference type="EMBL" id="KN832902">
    <property type="protein sequence ID" value="KIM92969.1"/>
    <property type="molecule type" value="Genomic_DNA"/>
</dbReference>
<dbReference type="Pfam" id="PF03105">
    <property type="entry name" value="SPX"/>
    <property type="match status" value="1"/>
</dbReference>
<reference evidence="11" key="2">
    <citation type="submission" date="2015-01" db="EMBL/GenBank/DDBJ databases">
        <title>Evolutionary Origins and Diversification of the Mycorrhizal Mutualists.</title>
        <authorList>
            <consortium name="DOE Joint Genome Institute"/>
            <consortium name="Mycorrhizal Genomics Consortium"/>
            <person name="Kohler A."/>
            <person name="Kuo A."/>
            <person name="Nagy L.G."/>
            <person name="Floudas D."/>
            <person name="Copeland A."/>
            <person name="Barry K.W."/>
            <person name="Cichocki N."/>
            <person name="Veneault-Fourrey C."/>
            <person name="LaButti K."/>
            <person name="Lindquist E.A."/>
            <person name="Lipzen A."/>
            <person name="Lundell T."/>
            <person name="Morin E."/>
            <person name="Murat C."/>
            <person name="Riley R."/>
            <person name="Ohm R."/>
            <person name="Sun H."/>
            <person name="Tunlid A."/>
            <person name="Henrissat B."/>
            <person name="Grigoriev I.V."/>
            <person name="Hibbett D.S."/>
            <person name="Martin F."/>
        </authorList>
    </citation>
    <scope>NUCLEOTIDE SEQUENCE [LARGE SCALE GENOMIC DNA]</scope>
    <source>
        <strain evidence="11">Zn</strain>
    </source>
</reference>
<feature type="domain" description="EXS" evidence="8">
    <location>
        <begin position="599"/>
        <end position="788"/>
    </location>
</feature>
<dbReference type="Pfam" id="PF03124">
    <property type="entry name" value="EXS"/>
    <property type="match status" value="1"/>
</dbReference>
<keyword evidence="3 7" id="KW-0812">Transmembrane</keyword>
<dbReference type="InterPro" id="IPR004342">
    <property type="entry name" value="EXS_C"/>
</dbReference>
<dbReference type="PROSITE" id="PS51382">
    <property type="entry name" value="SPX"/>
    <property type="match status" value="1"/>
</dbReference>
<dbReference type="Proteomes" id="UP000054321">
    <property type="component" value="Unassembled WGS sequence"/>
</dbReference>
<evidence type="ECO:0000256" key="6">
    <source>
        <dbReference type="SAM" id="MobiDB-lite"/>
    </source>
</evidence>
<dbReference type="FunCoup" id="A0A0C3GN31">
    <property type="interactions" value="560"/>
</dbReference>
<feature type="transmembrane region" description="Helical" evidence="7">
    <location>
        <begin position="521"/>
        <end position="543"/>
    </location>
</feature>
<dbReference type="HOGENOM" id="CLU_006116_1_0_1"/>
<evidence type="ECO:0000256" key="2">
    <source>
        <dbReference type="ARBA" id="ARBA00009665"/>
    </source>
</evidence>
<keyword evidence="4 7" id="KW-1133">Transmembrane helix</keyword>
<evidence type="ECO:0000256" key="3">
    <source>
        <dbReference type="ARBA" id="ARBA00022692"/>
    </source>
</evidence>
<keyword evidence="11" id="KW-1185">Reference proteome</keyword>
<accession>A0A0C3GN31</accession>
<dbReference type="STRING" id="913774.A0A0C3GN31"/>
<dbReference type="GO" id="GO:0006817">
    <property type="term" value="P:phosphate ion transport"/>
    <property type="evidence" value="ECO:0007669"/>
    <property type="project" value="TreeGrafter"/>
</dbReference>
<dbReference type="OrthoDB" id="9970435at2759"/>
<dbReference type="GO" id="GO:0005886">
    <property type="term" value="C:plasma membrane"/>
    <property type="evidence" value="ECO:0007669"/>
    <property type="project" value="TreeGrafter"/>
</dbReference>
<evidence type="ECO:0000256" key="5">
    <source>
        <dbReference type="ARBA" id="ARBA00023136"/>
    </source>
</evidence>
<dbReference type="PROSITE" id="PS51380">
    <property type="entry name" value="EXS"/>
    <property type="match status" value="1"/>
</dbReference>
<feature type="transmembrane region" description="Helical" evidence="7">
    <location>
        <begin position="570"/>
        <end position="590"/>
    </location>
</feature>
<evidence type="ECO:0000259" key="8">
    <source>
        <dbReference type="PROSITE" id="PS51380"/>
    </source>
</evidence>
<dbReference type="CDD" id="cd14475">
    <property type="entry name" value="SPX_SYG1_like"/>
    <property type="match status" value="1"/>
</dbReference>
<evidence type="ECO:0000259" key="9">
    <source>
        <dbReference type="PROSITE" id="PS51382"/>
    </source>
</evidence>
<feature type="transmembrane region" description="Helical" evidence="7">
    <location>
        <begin position="665"/>
        <end position="681"/>
    </location>
</feature>
<comment type="similarity">
    <text evidence="2">Belongs to the SYG1 (TC 2.A.94) family.</text>
</comment>
<dbReference type="GO" id="GO:0005794">
    <property type="term" value="C:Golgi apparatus"/>
    <property type="evidence" value="ECO:0007669"/>
    <property type="project" value="TreeGrafter"/>
</dbReference>
<dbReference type="InterPro" id="IPR004331">
    <property type="entry name" value="SPX_dom"/>
</dbReference>
<feature type="transmembrane region" description="Helical" evidence="7">
    <location>
        <begin position="452"/>
        <end position="475"/>
    </location>
</feature>
<dbReference type="PANTHER" id="PTHR10783">
    <property type="entry name" value="XENOTROPIC AND POLYTROPIC RETROVIRUS RECEPTOR 1-RELATED"/>
    <property type="match status" value="1"/>
</dbReference>
<feature type="transmembrane region" description="Helical" evidence="7">
    <location>
        <begin position="640"/>
        <end position="658"/>
    </location>
</feature>
<evidence type="ECO:0000256" key="7">
    <source>
        <dbReference type="SAM" id="Phobius"/>
    </source>
</evidence>
<comment type="subcellular location">
    <subcellularLocation>
        <location evidence="1">Membrane</location>
        <topology evidence="1">Multi-pass membrane protein</topology>
    </subcellularLocation>
</comment>
<proteinExistence type="inferred from homology"/>
<evidence type="ECO:0000256" key="1">
    <source>
        <dbReference type="ARBA" id="ARBA00004141"/>
    </source>
</evidence>
<protein>
    <recommendedName>
        <fullName evidence="12">SPX domain-containing protein</fullName>
    </recommendedName>
</protein>
<dbReference type="PANTHER" id="PTHR10783:SF103">
    <property type="entry name" value="SOLUTE CARRIER FAMILY 53 MEMBER 1"/>
    <property type="match status" value="1"/>
</dbReference>
<dbReference type="InParanoid" id="A0A0C3GN31"/>
<keyword evidence="5 7" id="KW-0472">Membrane</keyword>
<dbReference type="GO" id="GO:0000822">
    <property type="term" value="F:inositol hexakisphosphate binding"/>
    <property type="evidence" value="ECO:0007669"/>
    <property type="project" value="TreeGrafter"/>
</dbReference>
<feature type="compositionally biased region" description="Basic and acidic residues" evidence="6">
    <location>
        <begin position="803"/>
        <end position="819"/>
    </location>
</feature>
<evidence type="ECO:0008006" key="12">
    <source>
        <dbReference type="Google" id="ProtNLM"/>
    </source>
</evidence>
<feature type="domain" description="SPX" evidence="9">
    <location>
        <begin position="1"/>
        <end position="408"/>
    </location>
</feature>
<dbReference type="GO" id="GO:0016036">
    <property type="term" value="P:cellular response to phosphate starvation"/>
    <property type="evidence" value="ECO:0007669"/>
    <property type="project" value="TreeGrafter"/>
</dbReference>
<feature type="region of interest" description="Disordered" evidence="6">
    <location>
        <begin position="802"/>
        <end position="834"/>
    </location>
</feature>
<gene>
    <name evidence="10" type="ORF">OIDMADRAFT_36207</name>
</gene>
<evidence type="ECO:0000313" key="11">
    <source>
        <dbReference type="Proteomes" id="UP000054321"/>
    </source>
</evidence>
<feature type="transmembrane region" description="Helical" evidence="7">
    <location>
        <begin position="487"/>
        <end position="509"/>
    </location>
</feature>
<evidence type="ECO:0000313" key="10">
    <source>
        <dbReference type="EMBL" id="KIM92969.1"/>
    </source>
</evidence>
<organism evidence="10 11">
    <name type="scientific">Oidiodendron maius (strain Zn)</name>
    <dbReference type="NCBI Taxonomy" id="913774"/>
    <lineage>
        <taxon>Eukaryota</taxon>
        <taxon>Fungi</taxon>
        <taxon>Dikarya</taxon>
        <taxon>Ascomycota</taxon>
        <taxon>Pezizomycotina</taxon>
        <taxon>Leotiomycetes</taxon>
        <taxon>Leotiomycetes incertae sedis</taxon>
        <taxon>Myxotrichaceae</taxon>
        <taxon>Oidiodendron</taxon>
    </lineage>
</organism>
<reference evidence="10 11" key="1">
    <citation type="submission" date="2014-04" db="EMBL/GenBank/DDBJ databases">
        <authorList>
            <consortium name="DOE Joint Genome Institute"/>
            <person name="Kuo A."/>
            <person name="Martino E."/>
            <person name="Perotto S."/>
            <person name="Kohler A."/>
            <person name="Nagy L.G."/>
            <person name="Floudas D."/>
            <person name="Copeland A."/>
            <person name="Barry K.W."/>
            <person name="Cichocki N."/>
            <person name="Veneault-Fourrey C."/>
            <person name="LaButti K."/>
            <person name="Lindquist E.A."/>
            <person name="Lipzen A."/>
            <person name="Lundell T."/>
            <person name="Morin E."/>
            <person name="Murat C."/>
            <person name="Sun H."/>
            <person name="Tunlid A."/>
            <person name="Henrissat B."/>
            <person name="Grigoriev I.V."/>
            <person name="Hibbett D.S."/>
            <person name="Martin F."/>
            <person name="Nordberg H.P."/>
            <person name="Cantor M.N."/>
            <person name="Hua S.X."/>
        </authorList>
    </citation>
    <scope>NUCLEOTIDE SEQUENCE [LARGE SCALE GENOMIC DNA]</scope>
    <source>
        <strain evidence="10 11">Zn</strain>
    </source>
</reference>
<sequence length="847" mass="97292">MLIRELDQDAVPEWKAKYLDYRLGKKKVKAIAITTAFHCVNETPQDPRQYRHRVNDSPKYLGPLSVPLRTVSTPSGSSAPKPSRSVLIDEDLHLISSPGDSGGYGNATCDIIAPKLLSDPNPPPPPALKLSNLAMDDSSEFDLLEWRRSRLKYIERRIGQRRNSIPPPTINFEVNLINALPTPNGTHSPSQAHNMLPGRHSSATNFCPLLKNTFSDIRPLNKPSNSLDIRDTGLSAYRLLKFSQAGFFDWLDQELAMVETFYKMKENEASKKLDMLRAQLHEMTDRGLQEALTAQMTLGAVSEILRSHSDKSTDPPKHADMWLDTSKVAFRDQRHSVDSRGGLFHRTNNRDRIDYRRAKTKLKFALEEFYRDLQLLESYASLNYTAFRKINKKFDKAVSAHESLRYMFEKVLNSHMQDVEDLYARHVKHGNRKKTLEKLRNRTRRAGNYSGSIFRCGLLLGIGFCFAIQGVIYGVQLQSHSDPAIQIKASFLLQLPCLLFFLFGLLIWLNFSGYGIARIFVYYPITLIGLTTTIMSFPAPILYHHSRMQFLYSHWRLLLSGFYPVEFGDLFLGDMYCSLTYMTMVFFCLYSGNWDNPSSCSSSRSRLQGFFSAIPGIWRIFQCLRRYYNTRNIFPHLVNSGKYTFTILYYMTLSMYRIDGNHTKLIVFITFALCNTFYSGVCQPNARNPFLRQILGYKGPWKYYCAIISNVIFRFSWVLYTLHTHDLQHSSTVSFLIGFIEVTRRGMWMLFRVENEHCANDIRYCSAEASQIAQPVPLIYPDCAGTGATISRIGKLIPTAHQQEFERKKRSRLGDRDTPDNMDGWGDSDDSDTQNVVDMERSWYIQS</sequence>
<dbReference type="AlphaFoldDB" id="A0A0C3GN31"/>
<evidence type="ECO:0000256" key="4">
    <source>
        <dbReference type="ARBA" id="ARBA00022989"/>
    </source>
</evidence>
<name>A0A0C3GN31_OIDMZ</name>